<dbReference type="EMBL" id="VSRR010005518">
    <property type="protein sequence ID" value="MPC42650.1"/>
    <property type="molecule type" value="Genomic_DNA"/>
</dbReference>
<name>A0A5B7F5D8_PORTR</name>
<gene>
    <name evidence="1" type="ORF">E2C01_036277</name>
</gene>
<keyword evidence="2" id="KW-1185">Reference proteome</keyword>
<dbReference type="Proteomes" id="UP000324222">
    <property type="component" value="Unassembled WGS sequence"/>
</dbReference>
<dbReference type="AlphaFoldDB" id="A0A5B7F5D8"/>
<organism evidence="1 2">
    <name type="scientific">Portunus trituberculatus</name>
    <name type="common">Swimming crab</name>
    <name type="synonym">Neptunus trituberculatus</name>
    <dbReference type="NCBI Taxonomy" id="210409"/>
    <lineage>
        <taxon>Eukaryota</taxon>
        <taxon>Metazoa</taxon>
        <taxon>Ecdysozoa</taxon>
        <taxon>Arthropoda</taxon>
        <taxon>Crustacea</taxon>
        <taxon>Multicrustacea</taxon>
        <taxon>Malacostraca</taxon>
        <taxon>Eumalacostraca</taxon>
        <taxon>Eucarida</taxon>
        <taxon>Decapoda</taxon>
        <taxon>Pleocyemata</taxon>
        <taxon>Brachyura</taxon>
        <taxon>Eubrachyura</taxon>
        <taxon>Portunoidea</taxon>
        <taxon>Portunidae</taxon>
        <taxon>Portuninae</taxon>
        <taxon>Portunus</taxon>
    </lineage>
</organism>
<evidence type="ECO:0000313" key="2">
    <source>
        <dbReference type="Proteomes" id="UP000324222"/>
    </source>
</evidence>
<sequence length="51" mass="6017">MPFLTSDRGFEPMCLRTLEHSKCTWSQCTMLILNLNLIIHENMEAKKKISY</sequence>
<proteinExistence type="predicted"/>
<accession>A0A5B7F5D8</accession>
<reference evidence="1 2" key="1">
    <citation type="submission" date="2019-05" db="EMBL/GenBank/DDBJ databases">
        <title>Another draft genome of Portunus trituberculatus and its Hox gene families provides insights of decapod evolution.</title>
        <authorList>
            <person name="Jeong J.-H."/>
            <person name="Song I."/>
            <person name="Kim S."/>
            <person name="Choi T."/>
            <person name="Kim D."/>
            <person name="Ryu S."/>
            <person name="Kim W."/>
        </authorList>
    </citation>
    <scope>NUCLEOTIDE SEQUENCE [LARGE SCALE GENOMIC DNA]</scope>
    <source>
        <tissue evidence="1">Muscle</tissue>
    </source>
</reference>
<comment type="caution">
    <text evidence="1">The sequence shown here is derived from an EMBL/GenBank/DDBJ whole genome shotgun (WGS) entry which is preliminary data.</text>
</comment>
<protein>
    <submittedName>
        <fullName evidence="1">Uncharacterized protein</fullName>
    </submittedName>
</protein>
<evidence type="ECO:0000313" key="1">
    <source>
        <dbReference type="EMBL" id="MPC42650.1"/>
    </source>
</evidence>